<dbReference type="Pfam" id="PF13620">
    <property type="entry name" value="CarboxypepD_reg"/>
    <property type="match status" value="1"/>
</dbReference>
<dbReference type="Gene3D" id="2.60.40.1120">
    <property type="entry name" value="Carboxypeptidase-like, regulatory domain"/>
    <property type="match status" value="1"/>
</dbReference>
<gene>
    <name evidence="7" type="ORF">LCGC14_0569240</name>
</gene>
<name>A0A0F9S3B4_9ZZZZ</name>
<dbReference type="Pfam" id="PF25183">
    <property type="entry name" value="OMP_b-brl_4"/>
    <property type="match status" value="1"/>
</dbReference>
<dbReference type="GO" id="GO:0044718">
    <property type="term" value="P:siderophore transmembrane transport"/>
    <property type="evidence" value="ECO:0007669"/>
    <property type="project" value="TreeGrafter"/>
</dbReference>
<dbReference type="Gene3D" id="2.170.130.10">
    <property type="entry name" value="TonB-dependent receptor, plug domain"/>
    <property type="match status" value="1"/>
</dbReference>
<dbReference type="InterPro" id="IPR057601">
    <property type="entry name" value="Oar-like_b-barrel"/>
</dbReference>
<dbReference type="SUPFAM" id="SSF56935">
    <property type="entry name" value="Porins"/>
    <property type="match status" value="1"/>
</dbReference>
<dbReference type="AlphaFoldDB" id="A0A0F9S3B4"/>
<dbReference type="PANTHER" id="PTHR30069">
    <property type="entry name" value="TONB-DEPENDENT OUTER MEMBRANE RECEPTOR"/>
    <property type="match status" value="1"/>
</dbReference>
<dbReference type="InterPro" id="IPR036942">
    <property type="entry name" value="Beta-barrel_TonB_sf"/>
</dbReference>
<evidence type="ECO:0000313" key="7">
    <source>
        <dbReference type="EMBL" id="KKN56742.1"/>
    </source>
</evidence>
<protein>
    <recommendedName>
        <fullName evidence="6">TonB-dependent transporter Oar-like beta-barrel domain-containing protein</fullName>
    </recommendedName>
</protein>
<dbReference type="SUPFAM" id="SSF49452">
    <property type="entry name" value="Starch-binding domain-like"/>
    <property type="match status" value="1"/>
</dbReference>
<reference evidence="7" key="1">
    <citation type="journal article" date="2015" name="Nature">
        <title>Complex archaea that bridge the gap between prokaryotes and eukaryotes.</title>
        <authorList>
            <person name="Spang A."/>
            <person name="Saw J.H."/>
            <person name="Jorgensen S.L."/>
            <person name="Zaremba-Niedzwiedzka K."/>
            <person name="Martijn J."/>
            <person name="Lind A.E."/>
            <person name="van Eijk R."/>
            <person name="Schleper C."/>
            <person name="Guy L."/>
            <person name="Ettema T.J."/>
        </authorList>
    </citation>
    <scope>NUCLEOTIDE SEQUENCE</scope>
</reference>
<evidence type="ECO:0000259" key="6">
    <source>
        <dbReference type="Pfam" id="PF25183"/>
    </source>
</evidence>
<keyword evidence="3" id="KW-0812">Transmembrane</keyword>
<dbReference type="InterPro" id="IPR037066">
    <property type="entry name" value="Plug_dom_sf"/>
</dbReference>
<comment type="caution">
    <text evidence="7">The sequence shown here is derived from an EMBL/GenBank/DDBJ whole genome shotgun (WGS) entry which is preliminary data.</text>
</comment>
<sequence length="998" mass="111979">MKKSFKTLLILLSILMITSATYSAERGTLKVTVVDDEGNALPGVSLTLSSPVMMGSKSLISGVDGGVLFVNLTPGTYELKSSIEGFPEKTSTEIFISLNRQTVLQVELNPAVVEEAITVIAVSPAVDTTRSVIAEYITHETVESLPIARDFVGYLQLAAGVNMVPNSGGRDTSQDPAGKGGLNYYDRGSQGAINTRGGGKRGSRDNMFFLDGVNITGLSSQTALMTFNNEVIQEQELMTSGVPAEYGGGKGVVGNIVTKSGGNRFSGSVNFYFQPEGLFTNFGGSAHDDARDPTKLEGFRDNKYDTAATFGGPVLQDKIWFFLSGQYRNNSKDFQLSESASSSREEVNYKQSRKGLFGKLSFKLTPNDSFTFVYFLDDYTVEGSRDKTIIKTRQPLNDYNMGTYSGYYQRVFGDNLIVDVRYGHYWWGQEIAPRYPEAGVEDRLYFLAGTYPSIENYQFGSYSSGADNKNTRDQVSLNSEFFLGNMRIKAGVMYSNENDMDDVFYPLGERRSSLDPNLSGYTLGELYDAGIMPASEFDERLLPWINAHWDATADALDTDGNEVVSSDELRAATMAEMGDNGVNFLRTYQAATGPNKVRAQRWYGYLMDDWKINEYFTLNAGLRIENHHTKDSKGETILHLNTVFLPRIGLVWNIGGRGTHKLTAFYGQFSDPTPFGMIHFAGNLSGRVREEQVWLNNDWYTFRIRGGDKQRDAVWTPSTKDSRSREFSLTHEIDLGDGLVFRSQGYYRGDRNIIEDYDLFTYVENIPAGYENLALTFEDFGYPAEGPPANINYFLSNLVGGKRDIYGLDFEVSKRFVTGSFVVAQYSFKRALGNSQSDGNADLQGDFITLDPRNDYMWGPTPGTIPHKIKIFGTYRTPFGLDIGALFYWNSGMIYTESYNFLPDAYDIYYNWPLGGGDYVKTGQEQTQNYYQLDLKFNYGIKLQDVAVLDLFLDIYNVTNRQAPIDLQYTRNDPKWDYQEITEILMPLRLYIGARIRF</sequence>
<dbReference type="EMBL" id="LAZR01000833">
    <property type="protein sequence ID" value="KKN56742.1"/>
    <property type="molecule type" value="Genomic_DNA"/>
</dbReference>
<dbReference type="PANTHER" id="PTHR30069:SF46">
    <property type="entry name" value="OAR PROTEIN"/>
    <property type="match status" value="1"/>
</dbReference>
<dbReference type="Gene3D" id="2.40.170.20">
    <property type="entry name" value="TonB-dependent receptor, beta-barrel domain"/>
    <property type="match status" value="1"/>
</dbReference>
<dbReference type="InterPro" id="IPR013784">
    <property type="entry name" value="Carb-bd-like_fold"/>
</dbReference>
<dbReference type="GO" id="GO:0009279">
    <property type="term" value="C:cell outer membrane"/>
    <property type="evidence" value="ECO:0007669"/>
    <property type="project" value="UniProtKB-SubCell"/>
</dbReference>
<keyword evidence="2" id="KW-0813">Transport</keyword>
<evidence type="ECO:0000256" key="5">
    <source>
        <dbReference type="ARBA" id="ARBA00023237"/>
    </source>
</evidence>
<comment type="subcellular location">
    <subcellularLocation>
        <location evidence="1">Cell outer membrane</location>
        <topology evidence="1">Multi-pass membrane protein</topology>
    </subcellularLocation>
</comment>
<feature type="domain" description="TonB-dependent transporter Oar-like beta-barrel" evidence="6">
    <location>
        <begin position="348"/>
        <end position="626"/>
    </location>
</feature>
<organism evidence="7">
    <name type="scientific">marine sediment metagenome</name>
    <dbReference type="NCBI Taxonomy" id="412755"/>
    <lineage>
        <taxon>unclassified sequences</taxon>
        <taxon>metagenomes</taxon>
        <taxon>ecological metagenomes</taxon>
    </lineage>
</organism>
<evidence type="ECO:0000256" key="3">
    <source>
        <dbReference type="ARBA" id="ARBA00022692"/>
    </source>
</evidence>
<proteinExistence type="predicted"/>
<evidence type="ECO:0000256" key="2">
    <source>
        <dbReference type="ARBA" id="ARBA00022448"/>
    </source>
</evidence>
<accession>A0A0F9S3B4</accession>
<evidence type="ECO:0000256" key="4">
    <source>
        <dbReference type="ARBA" id="ARBA00023136"/>
    </source>
</evidence>
<dbReference type="GO" id="GO:0015344">
    <property type="term" value="F:siderophore uptake transmembrane transporter activity"/>
    <property type="evidence" value="ECO:0007669"/>
    <property type="project" value="TreeGrafter"/>
</dbReference>
<keyword evidence="5" id="KW-0998">Cell outer membrane</keyword>
<dbReference type="GO" id="GO:0030246">
    <property type="term" value="F:carbohydrate binding"/>
    <property type="evidence" value="ECO:0007669"/>
    <property type="project" value="InterPro"/>
</dbReference>
<dbReference type="InterPro" id="IPR039426">
    <property type="entry name" value="TonB-dep_rcpt-like"/>
</dbReference>
<keyword evidence="4" id="KW-0472">Membrane</keyword>
<evidence type="ECO:0000256" key="1">
    <source>
        <dbReference type="ARBA" id="ARBA00004571"/>
    </source>
</evidence>